<dbReference type="Gene3D" id="1.20.1250.20">
    <property type="entry name" value="MFS general substrate transporter like domains"/>
    <property type="match status" value="1"/>
</dbReference>
<comment type="caution">
    <text evidence="2">The sequence shown here is derived from an EMBL/GenBank/DDBJ whole genome shotgun (WGS) entry which is preliminary data.</text>
</comment>
<dbReference type="InterPro" id="IPR036259">
    <property type="entry name" value="MFS_trans_sf"/>
</dbReference>
<evidence type="ECO:0000313" key="2">
    <source>
        <dbReference type="EMBL" id="RRT69582.1"/>
    </source>
</evidence>
<proteinExistence type="predicted"/>
<dbReference type="AlphaFoldDB" id="A0A427A046"/>
<organism evidence="2 3">
    <name type="scientific">Ensete ventricosum</name>
    <name type="common">Abyssinian banana</name>
    <name type="synonym">Musa ensete</name>
    <dbReference type="NCBI Taxonomy" id="4639"/>
    <lineage>
        <taxon>Eukaryota</taxon>
        <taxon>Viridiplantae</taxon>
        <taxon>Streptophyta</taxon>
        <taxon>Embryophyta</taxon>
        <taxon>Tracheophyta</taxon>
        <taxon>Spermatophyta</taxon>
        <taxon>Magnoliopsida</taxon>
        <taxon>Liliopsida</taxon>
        <taxon>Zingiberales</taxon>
        <taxon>Musaceae</taxon>
        <taxon>Ensete</taxon>
    </lineage>
</organism>
<feature type="region of interest" description="Disordered" evidence="1">
    <location>
        <begin position="1"/>
        <end position="25"/>
    </location>
</feature>
<name>A0A427A046_ENSVE</name>
<evidence type="ECO:0000313" key="3">
    <source>
        <dbReference type="Proteomes" id="UP000287651"/>
    </source>
</evidence>
<protein>
    <submittedName>
        <fullName evidence="2">Uncharacterized protein</fullName>
    </submittedName>
</protein>
<evidence type="ECO:0000256" key="1">
    <source>
        <dbReference type="SAM" id="MobiDB-lite"/>
    </source>
</evidence>
<dbReference type="PANTHER" id="PTHR11654">
    <property type="entry name" value="OLIGOPEPTIDE TRANSPORTER-RELATED"/>
    <property type="match status" value="1"/>
</dbReference>
<accession>A0A427A046</accession>
<feature type="compositionally biased region" description="Basic and acidic residues" evidence="1">
    <location>
        <begin position="1"/>
        <end position="18"/>
    </location>
</feature>
<dbReference type="EMBL" id="AMZH03004298">
    <property type="protein sequence ID" value="RRT69582.1"/>
    <property type="molecule type" value="Genomic_DNA"/>
</dbReference>
<reference evidence="2 3" key="1">
    <citation type="journal article" date="2014" name="Agronomy (Basel)">
        <title>A Draft Genome Sequence for Ensete ventricosum, the Drought-Tolerant Tree Against Hunger.</title>
        <authorList>
            <person name="Harrison J."/>
            <person name="Moore K.A."/>
            <person name="Paszkiewicz K."/>
            <person name="Jones T."/>
            <person name="Grant M."/>
            <person name="Ambacheew D."/>
            <person name="Muzemil S."/>
            <person name="Studholme D.J."/>
        </authorList>
    </citation>
    <scope>NUCLEOTIDE SEQUENCE [LARGE SCALE GENOMIC DNA]</scope>
</reference>
<sequence>MRSEGSTRGEGEREEPKATMEASESGAAAFGEPLIKHRGWKTMPFVIGTLFIESIHACLHGMRRVILPCSCPPKMRSMVGVHAGNETFEKLATIGTLSNLLVYLTVVFHLSSVAAATSLNVFNGTTNLATILGAFVSDTYLGRYATLGFSSMASLLNQSTR</sequence>
<gene>
    <name evidence="2" type="ORF">B296_00031159</name>
</gene>
<dbReference type="Proteomes" id="UP000287651">
    <property type="component" value="Unassembled WGS sequence"/>
</dbReference>